<evidence type="ECO:0000313" key="1">
    <source>
        <dbReference type="EMBL" id="KWS02838.1"/>
    </source>
</evidence>
<dbReference type="Proteomes" id="UP000023435">
    <property type="component" value="Unassembled WGS sequence"/>
</dbReference>
<proteinExistence type="predicted"/>
<sequence>MKQAGSDEARARPSFGSRRLYRKALSRLSLRPRRGRDWR</sequence>
<keyword evidence="2" id="KW-1185">Reference proteome</keyword>
<organism evidence="1 2">
    <name type="scientific">Lysobacter capsici AZ78</name>
    <dbReference type="NCBI Taxonomy" id="1444315"/>
    <lineage>
        <taxon>Bacteria</taxon>
        <taxon>Pseudomonadati</taxon>
        <taxon>Pseudomonadota</taxon>
        <taxon>Gammaproteobacteria</taxon>
        <taxon>Lysobacterales</taxon>
        <taxon>Lysobacteraceae</taxon>
        <taxon>Lysobacter</taxon>
    </lineage>
</organism>
<gene>
    <name evidence="1" type="ORF">AZ78_0384</name>
</gene>
<reference evidence="1 2" key="1">
    <citation type="journal article" date="2014" name="Genome Announc.">
        <title>Draft Genome Sequence of Lysobacter capsici AZ78, a Bacterium Antagonistic to Plant-Pathogenic Oomycetes.</title>
        <authorList>
            <person name="Puopolo G."/>
            <person name="Sonego P."/>
            <person name="Engelen K."/>
            <person name="Pertot I."/>
        </authorList>
    </citation>
    <scope>NUCLEOTIDE SEQUENCE [LARGE SCALE GENOMIC DNA]</scope>
    <source>
        <strain evidence="1 2">AZ78</strain>
    </source>
</reference>
<dbReference type="AlphaFoldDB" id="A0A125U0K4"/>
<protein>
    <submittedName>
        <fullName evidence="1">Uncharacterized protein</fullName>
    </submittedName>
</protein>
<accession>A0A125U0K4</accession>
<dbReference type="EMBL" id="JAJA02000001">
    <property type="protein sequence ID" value="KWS02838.1"/>
    <property type="molecule type" value="Genomic_DNA"/>
</dbReference>
<name>A0A125U0K4_9GAMM</name>
<comment type="caution">
    <text evidence="1">The sequence shown here is derived from an EMBL/GenBank/DDBJ whole genome shotgun (WGS) entry which is preliminary data.</text>
</comment>
<evidence type="ECO:0000313" key="2">
    <source>
        <dbReference type="Proteomes" id="UP000023435"/>
    </source>
</evidence>